<reference evidence="2" key="2">
    <citation type="submission" date="2023-06" db="EMBL/GenBank/DDBJ databases">
        <title>Identification and characterization of horizontal gene transfer across gut microbiota members of farm animals based on homology search.</title>
        <authorList>
            <person name="Zeman M."/>
            <person name="Kubasova T."/>
            <person name="Jahodarova E."/>
            <person name="Nykrynova M."/>
            <person name="Rychlik I."/>
        </authorList>
    </citation>
    <scope>NUCLEOTIDE SEQUENCE [LARGE SCALE GENOMIC DNA]</scope>
    <source>
        <strain evidence="2">105_WCHN</strain>
    </source>
</reference>
<protein>
    <submittedName>
        <fullName evidence="1">Rha family transcriptional regulator</fullName>
    </submittedName>
</protein>
<gene>
    <name evidence="1" type="ORF">QUW46_07820</name>
</gene>
<accession>A0ABT7VP10</accession>
<dbReference type="Proteomes" id="UP001529423">
    <property type="component" value="Unassembled WGS sequence"/>
</dbReference>
<reference evidence="1 2" key="1">
    <citation type="submission" date="2023-06" db="EMBL/GenBank/DDBJ databases">
        <title>Identification and characterization of horizontal gene transfer across gut microbiota members of farm animals based on homology search.</title>
        <authorList>
            <person name="Schwarzerova J."/>
            <person name="Nykrynova M."/>
            <person name="Jureckova K."/>
            <person name="Cejkova D."/>
            <person name="Rychlik I."/>
        </authorList>
    </citation>
    <scope>NUCLEOTIDE SEQUENCE [LARGE SCALE GENOMIC DNA]</scope>
    <source>
        <strain evidence="1 2">105_WCHN</strain>
    </source>
</reference>
<keyword evidence="2" id="KW-1185">Reference proteome</keyword>
<dbReference type="RefSeq" id="WP_289561020.1">
    <property type="nucleotide sequence ID" value="NZ_JAUDEO010000051.1"/>
</dbReference>
<proteinExistence type="predicted"/>
<dbReference type="InterPro" id="IPR014054">
    <property type="entry name" value="Phage_regulatory_Rha"/>
</dbReference>
<sequence>MTEKVIEEAAQKHNLAGLAGLVFVHGLNEEPYTTDKIIAEHSGNSLHAVKVLIYNHKQDFEDFGILSFEMTKLPGRGRPQKTYHLNEQQATFLITMLDNTPQVKQFKKSLVREFYAMKQELTQRQINRAIEKPQRKTLMDAVKSWPNAPRHIYINMTQLLLKRATGGMTAQQIKKERHVKTALDGLTVKEQARYEQLENIAIGLVSLNKTWDEVKGVLLLA</sequence>
<dbReference type="Pfam" id="PF09669">
    <property type="entry name" value="Phage_pRha"/>
    <property type="match status" value="1"/>
</dbReference>
<dbReference type="EMBL" id="JAUDEO010000051">
    <property type="protein sequence ID" value="MDM8334473.1"/>
    <property type="molecule type" value="Genomic_DNA"/>
</dbReference>
<name>A0ABT7VP10_9LACO</name>
<organism evidence="1 2">
    <name type="scientific">Limosilactobacillus panis</name>
    <dbReference type="NCBI Taxonomy" id="47493"/>
    <lineage>
        <taxon>Bacteria</taxon>
        <taxon>Bacillati</taxon>
        <taxon>Bacillota</taxon>
        <taxon>Bacilli</taxon>
        <taxon>Lactobacillales</taxon>
        <taxon>Lactobacillaceae</taxon>
        <taxon>Limosilactobacillus</taxon>
    </lineage>
</organism>
<evidence type="ECO:0000313" key="1">
    <source>
        <dbReference type="EMBL" id="MDM8334473.1"/>
    </source>
</evidence>
<comment type="caution">
    <text evidence="1">The sequence shown here is derived from an EMBL/GenBank/DDBJ whole genome shotgun (WGS) entry which is preliminary data.</text>
</comment>
<reference evidence="1 2" key="3">
    <citation type="submission" date="2023-06" db="EMBL/GenBank/DDBJ databases">
        <authorList>
            <person name="Zeman M."/>
            <person name="Kubasova T."/>
            <person name="Jahodarova E."/>
            <person name="Nykrynova M."/>
            <person name="Rychlik I."/>
        </authorList>
    </citation>
    <scope>NUCLEOTIDE SEQUENCE [LARGE SCALE GENOMIC DNA]</scope>
    <source>
        <strain evidence="1 2">105_WCHN</strain>
    </source>
</reference>
<evidence type="ECO:0000313" key="2">
    <source>
        <dbReference type="Proteomes" id="UP001529423"/>
    </source>
</evidence>